<sequence>MNALTQAIRWAKGQAPKNNPVKRRNTRVTVSSFTEDSSLSTYGSFIWGVIKNTVHTSHTDHRTISPCI</sequence>
<dbReference type="VEuPathDB" id="FungiDB:I7I52_06390"/>
<dbReference type="Proteomes" id="UP000670092">
    <property type="component" value="Unassembled WGS sequence"/>
</dbReference>
<name>A0A8H8CZI7_AJECA</name>
<protein>
    <submittedName>
        <fullName evidence="1">Uncharacterized protein</fullName>
    </submittedName>
</protein>
<gene>
    <name evidence="1" type="ORF">I7I52_06390</name>
</gene>
<evidence type="ECO:0000313" key="2">
    <source>
        <dbReference type="Proteomes" id="UP000670092"/>
    </source>
</evidence>
<proteinExistence type="predicted"/>
<evidence type="ECO:0000313" key="1">
    <source>
        <dbReference type="EMBL" id="KAG5295940.1"/>
    </source>
</evidence>
<reference evidence="1 2" key="1">
    <citation type="submission" date="2021-01" db="EMBL/GenBank/DDBJ databases">
        <title>Chromosome-level genome assembly of a human fungal pathogen reveals clustering of transcriptionally co-regulated genes.</title>
        <authorList>
            <person name="Voorhies M."/>
            <person name="Cohen S."/>
            <person name="Shea T.P."/>
            <person name="Petrus S."/>
            <person name="Munoz J.F."/>
            <person name="Poplawski S."/>
            <person name="Goldman W.E."/>
            <person name="Michael T."/>
            <person name="Cuomo C.A."/>
            <person name="Sil A."/>
            <person name="Beyhan S."/>
        </authorList>
    </citation>
    <scope>NUCLEOTIDE SEQUENCE [LARGE SCALE GENOMIC DNA]</scope>
    <source>
        <strain evidence="1 2">G184AR</strain>
    </source>
</reference>
<comment type="caution">
    <text evidence="1">The sequence shown here is derived from an EMBL/GenBank/DDBJ whole genome shotgun (WGS) entry which is preliminary data.</text>
</comment>
<accession>A0A8H8CZI7</accession>
<dbReference type="OrthoDB" id="3911445at2759"/>
<dbReference type="AlphaFoldDB" id="A0A8H8CZI7"/>
<dbReference type="EMBL" id="JAEVHI010000003">
    <property type="protein sequence ID" value="KAG5295940.1"/>
    <property type="molecule type" value="Genomic_DNA"/>
</dbReference>
<organism evidence="1 2">
    <name type="scientific">Ajellomyces capsulatus</name>
    <name type="common">Darling's disease fungus</name>
    <name type="synonym">Histoplasma capsulatum</name>
    <dbReference type="NCBI Taxonomy" id="5037"/>
    <lineage>
        <taxon>Eukaryota</taxon>
        <taxon>Fungi</taxon>
        <taxon>Dikarya</taxon>
        <taxon>Ascomycota</taxon>
        <taxon>Pezizomycotina</taxon>
        <taxon>Eurotiomycetes</taxon>
        <taxon>Eurotiomycetidae</taxon>
        <taxon>Onygenales</taxon>
        <taxon>Ajellomycetaceae</taxon>
        <taxon>Histoplasma</taxon>
    </lineage>
</organism>